<comment type="caution">
    <text evidence="2">The sequence shown here is derived from an EMBL/GenBank/DDBJ whole genome shotgun (WGS) entry which is preliminary data.</text>
</comment>
<feature type="transmembrane region" description="Helical" evidence="1">
    <location>
        <begin position="21"/>
        <end position="42"/>
    </location>
</feature>
<sequence>MSKRRTTPEAPVRPRRRPRPRPWLAIAAVVVPLAAALVLALVRGGVMMDAPSADPPPIAGSGTS</sequence>
<evidence type="ECO:0000313" key="3">
    <source>
        <dbReference type="Proteomes" id="UP001413721"/>
    </source>
</evidence>
<name>A0ABU9YDP9_9PROT</name>
<evidence type="ECO:0000313" key="2">
    <source>
        <dbReference type="EMBL" id="MEN2986917.1"/>
    </source>
</evidence>
<gene>
    <name evidence="2" type="ORF">WG926_01280</name>
</gene>
<dbReference type="RefSeq" id="WP_345931003.1">
    <property type="nucleotide sequence ID" value="NZ_JBBKTV010000001.1"/>
</dbReference>
<dbReference type="EMBL" id="JBBKTW010000001">
    <property type="protein sequence ID" value="MEN2986917.1"/>
    <property type="molecule type" value="Genomic_DNA"/>
</dbReference>
<keyword evidence="1" id="KW-0812">Transmembrane</keyword>
<organism evidence="2 3">
    <name type="scientific">Tistrella arctica</name>
    <dbReference type="NCBI Taxonomy" id="3133430"/>
    <lineage>
        <taxon>Bacteria</taxon>
        <taxon>Pseudomonadati</taxon>
        <taxon>Pseudomonadota</taxon>
        <taxon>Alphaproteobacteria</taxon>
        <taxon>Geminicoccales</taxon>
        <taxon>Geminicoccaceae</taxon>
        <taxon>Tistrella</taxon>
    </lineage>
</organism>
<evidence type="ECO:0000256" key="1">
    <source>
        <dbReference type="SAM" id="Phobius"/>
    </source>
</evidence>
<dbReference type="Proteomes" id="UP001413721">
    <property type="component" value="Unassembled WGS sequence"/>
</dbReference>
<reference evidence="2 3" key="1">
    <citation type="submission" date="2024-03" db="EMBL/GenBank/DDBJ databases">
        <title>High-quality draft genome sequencing of Tistrella sp. BH-R2-4.</title>
        <authorList>
            <person name="Dong C."/>
        </authorList>
    </citation>
    <scope>NUCLEOTIDE SEQUENCE [LARGE SCALE GENOMIC DNA]</scope>
    <source>
        <strain evidence="2 3">BH-R2-4</strain>
    </source>
</reference>
<proteinExistence type="predicted"/>
<keyword evidence="3" id="KW-1185">Reference proteome</keyword>
<accession>A0ABU9YDP9</accession>
<keyword evidence="1" id="KW-0472">Membrane</keyword>
<keyword evidence="1" id="KW-1133">Transmembrane helix</keyword>
<protein>
    <submittedName>
        <fullName evidence="2">Uncharacterized protein</fullName>
    </submittedName>
</protein>